<protein>
    <submittedName>
        <fullName evidence="4">Uncharacterized membrane protein</fullName>
    </submittedName>
</protein>
<sequence length="179" mass="20052">MGLHDLHPHIRWTPKKMALSLVFTTIIMIATLLVTKKTPNGYIHMGNAFVLLVSLYFGPELSIVPVALGSCLADLALRMPEWALFTLFIKGTMAFIMCAISRRRPRLKLAATTTFAGAVVGSAYCVLMYTLASCFMAGSFSKWYIEAKWLLFEAVVGVILFYIFGFIIDKTKVYKMLYS</sequence>
<evidence type="ECO:0000256" key="3">
    <source>
        <dbReference type="SAM" id="Phobius"/>
    </source>
</evidence>
<feature type="transmembrane region" description="Helical" evidence="3">
    <location>
        <begin position="149"/>
        <end position="168"/>
    </location>
</feature>
<dbReference type="EMBL" id="FUXZ01000007">
    <property type="protein sequence ID" value="SKA66280.1"/>
    <property type="molecule type" value="Genomic_DNA"/>
</dbReference>
<gene>
    <name evidence="4" type="ORF">SAMN02745111_01270</name>
</gene>
<keyword evidence="5" id="KW-1185">Reference proteome</keyword>
<feature type="transmembrane region" description="Helical" evidence="3">
    <location>
        <begin position="17"/>
        <end position="35"/>
    </location>
</feature>
<feature type="transmembrane region" description="Helical" evidence="3">
    <location>
        <begin position="107"/>
        <end position="129"/>
    </location>
</feature>
<organism evidence="4 5">
    <name type="scientific">Eubacterium uniforme</name>
    <dbReference type="NCBI Taxonomy" id="39495"/>
    <lineage>
        <taxon>Bacteria</taxon>
        <taxon>Bacillati</taxon>
        <taxon>Bacillota</taxon>
        <taxon>Clostridia</taxon>
        <taxon>Eubacteriales</taxon>
        <taxon>Eubacteriaceae</taxon>
        <taxon>Eubacterium</taxon>
    </lineage>
</organism>
<keyword evidence="3" id="KW-0472">Membrane</keyword>
<proteinExistence type="predicted"/>
<feature type="transmembrane region" description="Helical" evidence="3">
    <location>
        <begin position="82"/>
        <end position="100"/>
    </location>
</feature>
<accession>A0A1T4VMT7</accession>
<dbReference type="Proteomes" id="UP000190814">
    <property type="component" value="Unassembled WGS sequence"/>
</dbReference>
<evidence type="ECO:0000313" key="4">
    <source>
        <dbReference type="EMBL" id="SKA66280.1"/>
    </source>
</evidence>
<dbReference type="InterPro" id="IPR009825">
    <property type="entry name" value="ECF_substrate-spec-like"/>
</dbReference>
<reference evidence="4 5" key="1">
    <citation type="submission" date="2017-02" db="EMBL/GenBank/DDBJ databases">
        <authorList>
            <person name="Peterson S.W."/>
        </authorList>
    </citation>
    <scope>NUCLEOTIDE SEQUENCE [LARGE SCALE GENOMIC DNA]</scope>
    <source>
        <strain evidence="4 5">ATCC 35992</strain>
    </source>
</reference>
<evidence type="ECO:0000313" key="5">
    <source>
        <dbReference type="Proteomes" id="UP000190814"/>
    </source>
</evidence>
<keyword evidence="2 3" id="KW-1133">Transmembrane helix</keyword>
<dbReference type="STRING" id="39495.SAMN02745111_01270"/>
<dbReference type="GO" id="GO:0016020">
    <property type="term" value="C:membrane"/>
    <property type="evidence" value="ECO:0007669"/>
    <property type="project" value="InterPro"/>
</dbReference>
<feature type="transmembrane region" description="Helical" evidence="3">
    <location>
        <begin position="47"/>
        <end position="70"/>
    </location>
</feature>
<dbReference type="RefSeq" id="WP_159444311.1">
    <property type="nucleotide sequence ID" value="NZ_FUXZ01000007.1"/>
</dbReference>
<dbReference type="Gene3D" id="1.10.1760.20">
    <property type="match status" value="1"/>
</dbReference>
<evidence type="ECO:0000256" key="1">
    <source>
        <dbReference type="ARBA" id="ARBA00022692"/>
    </source>
</evidence>
<keyword evidence="1 3" id="KW-0812">Transmembrane</keyword>
<evidence type="ECO:0000256" key="2">
    <source>
        <dbReference type="ARBA" id="ARBA00022989"/>
    </source>
</evidence>
<dbReference type="PANTHER" id="PTHR37815:SF3">
    <property type="entry name" value="UPF0397 PROTEIN SPR0429"/>
    <property type="match status" value="1"/>
</dbReference>
<dbReference type="Pfam" id="PF07155">
    <property type="entry name" value="ECF-ribofla_trS"/>
    <property type="match status" value="1"/>
</dbReference>
<dbReference type="PANTHER" id="PTHR37815">
    <property type="entry name" value="UPF0397 PROTEIN BC_2624-RELATED"/>
    <property type="match status" value="1"/>
</dbReference>
<dbReference type="AlphaFoldDB" id="A0A1T4VMT7"/>
<dbReference type="OrthoDB" id="411368at2"/>
<name>A0A1T4VMT7_9FIRM</name>